<proteinExistence type="predicted"/>
<sequence length="43" mass="4605">MCTLSLIFIFPQTCSQRVCGSVSANIVGLGSFGEQEGFHLLTL</sequence>
<reference evidence="2" key="1">
    <citation type="submission" date="2014-11" db="EMBL/GenBank/DDBJ databases">
        <authorList>
            <person name="Amaro Gonzalez C."/>
        </authorList>
    </citation>
    <scope>NUCLEOTIDE SEQUENCE</scope>
</reference>
<dbReference type="EMBL" id="GBXM01053709">
    <property type="protein sequence ID" value="JAH54868.1"/>
    <property type="molecule type" value="Transcribed_RNA"/>
</dbReference>
<dbReference type="AlphaFoldDB" id="A0A0E9TQ76"/>
<accession>A0A0E9TQ76</accession>
<feature type="chain" id="PRO_5012475203" evidence="1">
    <location>
        <begin position="16"/>
        <end position="43"/>
    </location>
</feature>
<organism evidence="2">
    <name type="scientific">Anguilla anguilla</name>
    <name type="common">European freshwater eel</name>
    <name type="synonym">Muraena anguilla</name>
    <dbReference type="NCBI Taxonomy" id="7936"/>
    <lineage>
        <taxon>Eukaryota</taxon>
        <taxon>Metazoa</taxon>
        <taxon>Chordata</taxon>
        <taxon>Craniata</taxon>
        <taxon>Vertebrata</taxon>
        <taxon>Euteleostomi</taxon>
        <taxon>Actinopterygii</taxon>
        <taxon>Neopterygii</taxon>
        <taxon>Teleostei</taxon>
        <taxon>Anguilliformes</taxon>
        <taxon>Anguillidae</taxon>
        <taxon>Anguilla</taxon>
    </lineage>
</organism>
<protein>
    <submittedName>
        <fullName evidence="2">Uncharacterized protein</fullName>
    </submittedName>
</protein>
<name>A0A0E9TQ76_ANGAN</name>
<feature type="signal peptide" evidence="1">
    <location>
        <begin position="1"/>
        <end position="15"/>
    </location>
</feature>
<evidence type="ECO:0000313" key="2">
    <source>
        <dbReference type="EMBL" id="JAH54868.1"/>
    </source>
</evidence>
<reference evidence="2" key="2">
    <citation type="journal article" date="2015" name="Fish Shellfish Immunol.">
        <title>Early steps in the European eel (Anguilla anguilla)-Vibrio vulnificus interaction in the gills: Role of the RtxA13 toxin.</title>
        <authorList>
            <person name="Callol A."/>
            <person name="Pajuelo D."/>
            <person name="Ebbesson L."/>
            <person name="Teles M."/>
            <person name="MacKenzie S."/>
            <person name="Amaro C."/>
        </authorList>
    </citation>
    <scope>NUCLEOTIDE SEQUENCE</scope>
</reference>
<keyword evidence="1" id="KW-0732">Signal</keyword>
<evidence type="ECO:0000256" key="1">
    <source>
        <dbReference type="SAM" id="SignalP"/>
    </source>
</evidence>